<feature type="region of interest" description="Disordered" evidence="1">
    <location>
        <begin position="128"/>
        <end position="199"/>
    </location>
</feature>
<feature type="compositionally biased region" description="Basic and acidic residues" evidence="1">
    <location>
        <begin position="189"/>
        <end position="199"/>
    </location>
</feature>
<name>A0A1Y1IXB8_KLENI</name>
<dbReference type="Proteomes" id="UP000054558">
    <property type="component" value="Unassembled WGS sequence"/>
</dbReference>
<organism evidence="2 3">
    <name type="scientific">Klebsormidium nitens</name>
    <name type="common">Green alga</name>
    <name type="synonym">Ulothrix nitens</name>
    <dbReference type="NCBI Taxonomy" id="105231"/>
    <lineage>
        <taxon>Eukaryota</taxon>
        <taxon>Viridiplantae</taxon>
        <taxon>Streptophyta</taxon>
        <taxon>Klebsormidiophyceae</taxon>
        <taxon>Klebsormidiales</taxon>
        <taxon>Klebsormidiaceae</taxon>
        <taxon>Klebsormidium</taxon>
    </lineage>
</organism>
<dbReference type="AlphaFoldDB" id="A0A1Y1IXB8"/>
<accession>A0A1Y1IXB8</accession>
<gene>
    <name evidence="2" type="ORF">KFL_016440010</name>
</gene>
<protein>
    <submittedName>
        <fullName evidence="2">Uncharacterized protein</fullName>
    </submittedName>
</protein>
<sequence>FRSSKGAWYCEGKRDGCPSLTDCSHVIAAKAALRNEGDLPVADQMVLRLSEPLSEAALGWLEAWSGVLPALGGCSAVDTPSQRGGDAELSEEERYLVGLLERRPHEQATCAGDSCFCRQHDRLFGEAAAAQTSNNRESNGGNRGREGGSAEEDEPPRKRARRNKAFWEAHKQGSRGPATGVGWGARPPTEARGKEAIRG</sequence>
<reference evidence="2 3" key="1">
    <citation type="journal article" date="2014" name="Nat. Commun.">
        <title>Klebsormidium flaccidum genome reveals primary factors for plant terrestrial adaptation.</title>
        <authorList>
            <person name="Hori K."/>
            <person name="Maruyama F."/>
            <person name="Fujisawa T."/>
            <person name="Togashi T."/>
            <person name="Yamamoto N."/>
            <person name="Seo M."/>
            <person name="Sato S."/>
            <person name="Yamada T."/>
            <person name="Mori H."/>
            <person name="Tajima N."/>
            <person name="Moriyama T."/>
            <person name="Ikeuchi M."/>
            <person name="Watanabe M."/>
            <person name="Wada H."/>
            <person name="Kobayashi K."/>
            <person name="Saito M."/>
            <person name="Masuda T."/>
            <person name="Sasaki-Sekimoto Y."/>
            <person name="Mashiguchi K."/>
            <person name="Awai K."/>
            <person name="Shimojima M."/>
            <person name="Masuda S."/>
            <person name="Iwai M."/>
            <person name="Nobusawa T."/>
            <person name="Narise T."/>
            <person name="Kondo S."/>
            <person name="Saito H."/>
            <person name="Sato R."/>
            <person name="Murakawa M."/>
            <person name="Ihara Y."/>
            <person name="Oshima-Yamada Y."/>
            <person name="Ohtaka K."/>
            <person name="Satoh M."/>
            <person name="Sonobe K."/>
            <person name="Ishii M."/>
            <person name="Ohtani R."/>
            <person name="Kanamori-Sato M."/>
            <person name="Honoki R."/>
            <person name="Miyazaki D."/>
            <person name="Mochizuki H."/>
            <person name="Umetsu J."/>
            <person name="Higashi K."/>
            <person name="Shibata D."/>
            <person name="Kamiya Y."/>
            <person name="Sato N."/>
            <person name="Nakamura Y."/>
            <person name="Tabata S."/>
            <person name="Ida S."/>
            <person name="Kurokawa K."/>
            <person name="Ohta H."/>
        </authorList>
    </citation>
    <scope>NUCLEOTIDE SEQUENCE [LARGE SCALE GENOMIC DNA]</scope>
    <source>
        <strain evidence="2 3">NIES-2285</strain>
    </source>
</reference>
<proteinExistence type="predicted"/>
<feature type="non-terminal residue" evidence="2">
    <location>
        <position position="1"/>
    </location>
</feature>
<dbReference type="PANTHER" id="PTHR34305:SF1">
    <property type="entry name" value="SWIM-TYPE DOMAIN-CONTAINING PROTEIN"/>
    <property type="match status" value="1"/>
</dbReference>
<keyword evidence="3" id="KW-1185">Reference proteome</keyword>
<dbReference type="EMBL" id="DF238593">
    <property type="protein sequence ID" value="GAQ93556.1"/>
    <property type="molecule type" value="Genomic_DNA"/>
</dbReference>
<evidence type="ECO:0000313" key="2">
    <source>
        <dbReference type="EMBL" id="GAQ93556.1"/>
    </source>
</evidence>
<evidence type="ECO:0000313" key="3">
    <source>
        <dbReference type="Proteomes" id="UP000054558"/>
    </source>
</evidence>
<dbReference type="PANTHER" id="PTHR34305">
    <property type="entry name" value="EXPRESSED PROTEIN"/>
    <property type="match status" value="1"/>
</dbReference>
<evidence type="ECO:0000256" key="1">
    <source>
        <dbReference type="SAM" id="MobiDB-lite"/>
    </source>
</evidence>